<dbReference type="NCBIfam" id="TIGR01352">
    <property type="entry name" value="tonB_Cterm"/>
    <property type="match status" value="1"/>
</dbReference>
<evidence type="ECO:0000256" key="7">
    <source>
        <dbReference type="ARBA" id="ARBA00022927"/>
    </source>
</evidence>
<evidence type="ECO:0000256" key="11">
    <source>
        <dbReference type="SAM" id="Phobius"/>
    </source>
</evidence>
<evidence type="ECO:0000256" key="3">
    <source>
        <dbReference type="ARBA" id="ARBA00022448"/>
    </source>
</evidence>
<reference evidence="13 14" key="1">
    <citation type="submission" date="2019-11" db="EMBL/GenBank/DDBJ databases">
        <title>Novel Deefgea species.</title>
        <authorList>
            <person name="Han J.-H."/>
        </authorList>
    </citation>
    <scope>NUCLEOTIDE SEQUENCE [LARGE SCALE GENOMIC DNA]</scope>
    <source>
        <strain evidence="13 14">LMG 24817</strain>
    </source>
</reference>
<gene>
    <name evidence="13" type="ORF">GM173_14005</name>
</gene>
<name>A0ABS2CEV8_9NEIS</name>
<feature type="region of interest" description="Disordered" evidence="10">
    <location>
        <begin position="120"/>
        <end position="160"/>
    </location>
</feature>
<protein>
    <submittedName>
        <fullName evidence="13">TonB family protein</fullName>
    </submittedName>
</protein>
<evidence type="ECO:0000256" key="8">
    <source>
        <dbReference type="ARBA" id="ARBA00022989"/>
    </source>
</evidence>
<keyword evidence="8 11" id="KW-1133">Transmembrane helix</keyword>
<keyword evidence="6 11" id="KW-0812">Transmembrane</keyword>
<dbReference type="SUPFAM" id="SSF74653">
    <property type="entry name" value="TolA/TonB C-terminal domain"/>
    <property type="match status" value="1"/>
</dbReference>
<evidence type="ECO:0000256" key="5">
    <source>
        <dbReference type="ARBA" id="ARBA00022519"/>
    </source>
</evidence>
<comment type="subcellular location">
    <subcellularLocation>
        <location evidence="1">Cell inner membrane</location>
        <topology evidence="1">Single-pass membrane protein</topology>
        <orientation evidence="1">Periplasmic side</orientation>
    </subcellularLocation>
</comment>
<feature type="domain" description="TonB C-terminal" evidence="12">
    <location>
        <begin position="170"/>
        <end position="267"/>
    </location>
</feature>
<dbReference type="Proteomes" id="UP001195660">
    <property type="component" value="Unassembled WGS sequence"/>
</dbReference>
<evidence type="ECO:0000256" key="9">
    <source>
        <dbReference type="ARBA" id="ARBA00023136"/>
    </source>
</evidence>
<evidence type="ECO:0000313" key="13">
    <source>
        <dbReference type="EMBL" id="MBM5572683.1"/>
    </source>
</evidence>
<dbReference type="InterPro" id="IPR037682">
    <property type="entry name" value="TonB_C"/>
</dbReference>
<comment type="caution">
    <text evidence="13">The sequence shown here is derived from an EMBL/GenBank/DDBJ whole genome shotgun (WGS) entry which is preliminary data.</text>
</comment>
<proteinExistence type="inferred from homology"/>
<feature type="region of interest" description="Disordered" evidence="10">
    <location>
        <begin position="40"/>
        <end position="108"/>
    </location>
</feature>
<keyword evidence="5" id="KW-0997">Cell inner membrane</keyword>
<dbReference type="RefSeq" id="WP_203572011.1">
    <property type="nucleotide sequence ID" value="NZ_WOFE01000009.1"/>
</dbReference>
<evidence type="ECO:0000256" key="1">
    <source>
        <dbReference type="ARBA" id="ARBA00004383"/>
    </source>
</evidence>
<evidence type="ECO:0000256" key="4">
    <source>
        <dbReference type="ARBA" id="ARBA00022475"/>
    </source>
</evidence>
<evidence type="ECO:0000313" key="14">
    <source>
        <dbReference type="Proteomes" id="UP001195660"/>
    </source>
</evidence>
<evidence type="ECO:0000256" key="6">
    <source>
        <dbReference type="ARBA" id="ARBA00022692"/>
    </source>
</evidence>
<dbReference type="InterPro" id="IPR051045">
    <property type="entry name" value="TonB-dependent_transducer"/>
</dbReference>
<comment type="similarity">
    <text evidence="2">Belongs to the TonB family.</text>
</comment>
<evidence type="ECO:0000256" key="2">
    <source>
        <dbReference type="ARBA" id="ARBA00006555"/>
    </source>
</evidence>
<sequence length="270" mass="30200">MPHNDLGNIASSQDKWLVQALILAILLHMLFLLIPTPEKNQPKTASSTALEMTLQKKQPPKAPEPKPEPEAKVMTQAPTPKKPLYRAKPAPKTVSKASAPKVQAQPANSTEIEIAGLDLTNGSAKQGKPKPLDLTYRPEKPTFENRPQEDAATRSQEGSEKIRATFGIWEQQIRQKVERIGQQNFPRDDSGRPLFGLMQFKVILHADGSIAKLELTRSSGNPELDQDALNIIRIAAPFGPVPIELLDHRGQIVLTRYYEFVDERNVRWKK</sequence>
<keyword evidence="14" id="KW-1185">Reference proteome</keyword>
<dbReference type="Gene3D" id="3.30.1150.10">
    <property type="match status" value="1"/>
</dbReference>
<keyword evidence="4" id="KW-1003">Cell membrane</keyword>
<evidence type="ECO:0000256" key="10">
    <source>
        <dbReference type="SAM" id="MobiDB-lite"/>
    </source>
</evidence>
<dbReference type="PROSITE" id="PS52015">
    <property type="entry name" value="TONB_CTD"/>
    <property type="match status" value="1"/>
</dbReference>
<accession>A0ABS2CEV8</accession>
<dbReference type="Pfam" id="PF13103">
    <property type="entry name" value="TonB_2"/>
    <property type="match status" value="1"/>
</dbReference>
<feature type="compositionally biased region" description="Basic and acidic residues" evidence="10">
    <location>
        <begin position="136"/>
        <end position="160"/>
    </location>
</feature>
<keyword evidence="9 11" id="KW-0472">Membrane</keyword>
<dbReference type="EMBL" id="WOFE01000009">
    <property type="protein sequence ID" value="MBM5572683.1"/>
    <property type="molecule type" value="Genomic_DNA"/>
</dbReference>
<organism evidence="13 14">
    <name type="scientific">Deefgea chitinilytica</name>
    <dbReference type="NCBI Taxonomy" id="570276"/>
    <lineage>
        <taxon>Bacteria</taxon>
        <taxon>Pseudomonadati</taxon>
        <taxon>Pseudomonadota</taxon>
        <taxon>Betaproteobacteria</taxon>
        <taxon>Neisseriales</taxon>
        <taxon>Chitinibacteraceae</taxon>
        <taxon>Deefgea</taxon>
    </lineage>
</organism>
<evidence type="ECO:0000259" key="12">
    <source>
        <dbReference type="PROSITE" id="PS52015"/>
    </source>
</evidence>
<feature type="compositionally biased region" description="Polar residues" evidence="10">
    <location>
        <begin position="40"/>
        <end position="50"/>
    </location>
</feature>
<dbReference type="PANTHER" id="PTHR33446:SF11">
    <property type="entry name" value="TONB3"/>
    <property type="match status" value="1"/>
</dbReference>
<dbReference type="InterPro" id="IPR006260">
    <property type="entry name" value="TonB/TolA_C"/>
</dbReference>
<feature type="transmembrane region" description="Helical" evidence="11">
    <location>
        <begin position="16"/>
        <end position="34"/>
    </location>
</feature>
<keyword evidence="7" id="KW-0653">Protein transport</keyword>
<keyword evidence="3" id="KW-0813">Transport</keyword>
<dbReference type="PANTHER" id="PTHR33446">
    <property type="entry name" value="PROTEIN TONB-RELATED"/>
    <property type="match status" value="1"/>
</dbReference>